<dbReference type="STRING" id="133385.A0A2T9YY59"/>
<organism evidence="2 3">
    <name type="scientific">Smittium simulii</name>
    <dbReference type="NCBI Taxonomy" id="133385"/>
    <lineage>
        <taxon>Eukaryota</taxon>
        <taxon>Fungi</taxon>
        <taxon>Fungi incertae sedis</taxon>
        <taxon>Zoopagomycota</taxon>
        <taxon>Kickxellomycotina</taxon>
        <taxon>Harpellomycetes</taxon>
        <taxon>Harpellales</taxon>
        <taxon>Legeriomycetaceae</taxon>
        <taxon>Smittium</taxon>
    </lineage>
</organism>
<dbReference type="InterPro" id="IPR009072">
    <property type="entry name" value="Histone-fold"/>
</dbReference>
<name>A0A2T9YY59_9FUNG</name>
<feature type="compositionally biased region" description="Polar residues" evidence="1">
    <location>
        <begin position="24"/>
        <end position="34"/>
    </location>
</feature>
<dbReference type="EMBL" id="MBFR01000015">
    <property type="protein sequence ID" value="PVU97257.1"/>
    <property type="molecule type" value="Genomic_DNA"/>
</dbReference>
<feature type="compositionally biased region" description="Basic and acidic residues" evidence="1">
    <location>
        <begin position="84"/>
        <end position="93"/>
    </location>
</feature>
<gene>
    <name evidence="2" type="ORF">BB561_000677</name>
</gene>
<reference evidence="2 3" key="1">
    <citation type="journal article" date="2018" name="MBio">
        <title>Comparative Genomics Reveals the Core Gene Toolbox for the Fungus-Insect Symbiosis.</title>
        <authorList>
            <person name="Wang Y."/>
            <person name="Stata M."/>
            <person name="Wang W."/>
            <person name="Stajich J.E."/>
            <person name="White M.M."/>
            <person name="Moncalvo J.M."/>
        </authorList>
    </citation>
    <scope>NUCLEOTIDE SEQUENCE [LARGE SCALE GENOMIC DNA]</scope>
    <source>
        <strain evidence="2 3">SWE-8-4</strain>
    </source>
</reference>
<feature type="compositionally biased region" description="Polar residues" evidence="1">
    <location>
        <begin position="1"/>
        <end position="15"/>
    </location>
</feature>
<dbReference type="OrthoDB" id="5566187at2759"/>
<feature type="region of interest" description="Disordered" evidence="1">
    <location>
        <begin position="1"/>
        <end position="109"/>
    </location>
</feature>
<evidence type="ECO:0000256" key="1">
    <source>
        <dbReference type="SAM" id="MobiDB-lite"/>
    </source>
</evidence>
<protein>
    <submittedName>
        <fullName evidence="2">Uncharacterized protein</fullName>
    </submittedName>
</protein>
<evidence type="ECO:0000313" key="2">
    <source>
        <dbReference type="EMBL" id="PVU97257.1"/>
    </source>
</evidence>
<dbReference type="Proteomes" id="UP000245383">
    <property type="component" value="Unassembled WGS sequence"/>
</dbReference>
<dbReference type="AlphaFoldDB" id="A0A2T9YY59"/>
<keyword evidence="3" id="KW-1185">Reference proteome</keyword>
<accession>A0A2T9YY59</accession>
<dbReference type="GO" id="GO:0046982">
    <property type="term" value="F:protein heterodimerization activity"/>
    <property type="evidence" value="ECO:0007669"/>
    <property type="project" value="InterPro"/>
</dbReference>
<comment type="caution">
    <text evidence="2">The sequence shown here is derived from an EMBL/GenBank/DDBJ whole genome shotgun (WGS) entry which is preliminary data.</text>
</comment>
<proteinExistence type="predicted"/>
<evidence type="ECO:0000313" key="3">
    <source>
        <dbReference type="Proteomes" id="UP000245383"/>
    </source>
</evidence>
<sequence length="354" mass="39175">MDDNNILSLPGTSSIPEAIKNDESNSNLSQNQLITIKIEPPEQPESLELQDKHLNVAQTEQPTHLDQTQPSEFSEQNQTTQKQVHFEKTESSKQFDQLEQPKIQSADNSQTVINDSKPLDLPILTKTKIMQAQALLTKQRKLFDKIDNILINKVSVSDFSTLEKGSEDGALSLTGDEDDATKITVSALNAGVQNSQQRILFLNSAGFKANITEKDSALAADLLNKLNFFLFQVSNYAASNSIIFEIKNNIKSSLKNSDVNTDKSPKFKSISKPSNILSSSGLDSGSSKHDFPSNSTPVYLSGPISQVITNNSRQKPHVESNNGLRILSKRKIQELVSEIDPNERIEPEVEDVRV</sequence>
<feature type="compositionally biased region" description="Polar residues" evidence="1">
    <location>
        <begin position="56"/>
        <end position="83"/>
    </location>
</feature>
<dbReference type="Gene3D" id="1.10.20.10">
    <property type="entry name" value="Histone, subunit A"/>
    <property type="match status" value="1"/>
</dbReference>
<feature type="compositionally biased region" description="Polar residues" evidence="1">
    <location>
        <begin position="94"/>
        <end position="109"/>
    </location>
</feature>